<feature type="transmembrane region" description="Helical" evidence="6">
    <location>
        <begin position="12"/>
        <end position="35"/>
    </location>
</feature>
<evidence type="ECO:0000256" key="2">
    <source>
        <dbReference type="ARBA" id="ARBA00022692"/>
    </source>
</evidence>
<reference evidence="8" key="1">
    <citation type="journal article" date="2023" name="Mol. Phylogenet. Evol.">
        <title>Genome-scale phylogeny and comparative genomics of the fungal order Sordariales.</title>
        <authorList>
            <person name="Hensen N."/>
            <person name="Bonometti L."/>
            <person name="Westerberg I."/>
            <person name="Brannstrom I.O."/>
            <person name="Guillou S."/>
            <person name="Cros-Aarteil S."/>
            <person name="Calhoun S."/>
            <person name="Haridas S."/>
            <person name="Kuo A."/>
            <person name="Mondo S."/>
            <person name="Pangilinan J."/>
            <person name="Riley R."/>
            <person name="LaButti K."/>
            <person name="Andreopoulos B."/>
            <person name="Lipzen A."/>
            <person name="Chen C."/>
            <person name="Yan M."/>
            <person name="Daum C."/>
            <person name="Ng V."/>
            <person name="Clum A."/>
            <person name="Steindorff A."/>
            <person name="Ohm R.A."/>
            <person name="Martin F."/>
            <person name="Silar P."/>
            <person name="Natvig D.O."/>
            <person name="Lalanne C."/>
            <person name="Gautier V."/>
            <person name="Ament-Velasquez S.L."/>
            <person name="Kruys A."/>
            <person name="Hutchinson M.I."/>
            <person name="Powell A.J."/>
            <person name="Barry K."/>
            <person name="Miller A.N."/>
            <person name="Grigoriev I.V."/>
            <person name="Debuchy R."/>
            <person name="Gladieux P."/>
            <person name="Hiltunen Thoren M."/>
            <person name="Johannesson H."/>
        </authorList>
    </citation>
    <scope>NUCLEOTIDE SEQUENCE</scope>
    <source>
        <strain evidence="8">CBS 314.62</strain>
    </source>
</reference>
<name>A0AAE0X1V1_9PEZI</name>
<evidence type="ECO:0000256" key="3">
    <source>
        <dbReference type="ARBA" id="ARBA00022989"/>
    </source>
</evidence>
<evidence type="ECO:0000313" key="8">
    <source>
        <dbReference type="EMBL" id="KAK3683008.1"/>
    </source>
</evidence>
<evidence type="ECO:0000256" key="4">
    <source>
        <dbReference type="ARBA" id="ARBA00023136"/>
    </source>
</evidence>
<evidence type="ECO:0000313" key="9">
    <source>
        <dbReference type="Proteomes" id="UP001270362"/>
    </source>
</evidence>
<evidence type="ECO:0000256" key="5">
    <source>
        <dbReference type="ARBA" id="ARBA00038359"/>
    </source>
</evidence>
<keyword evidence="3 6" id="KW-1133">Transmembrane helix</keyword>
<accession>A0AAE0X1V1</accession>
<dbReference type="PANTHER" id="PTHR33048:SF157">
    <property type="entry name" value="INTEGRAL MEMBRANE PROTEIN"/>
    <property type="match status" value="1"/>
</dbReference>
<dbReference type="InterPro" id="IPR049326">
    <property type="entry name" value="Rhodopsin_dom_fungi"/>
</dbReference>
<dbReference type="Proteomes" id="UP001270362">
    <property type="component" value="Unassembled WGS sequence"/>
</dbReference>
<dbReference type="InterPro" id="IPR052337">
    <property type="entry name" value="SAT4-like"/>
</dbReference>
<evidence type="ECO:0000259" key="7">
    <source>
        <dbReference type="Pfam" id="PF20684"/>
    </source>
</evidence>
<gene>
    <name evidence="8" type="ORF">B0T22DRAFT_485017</name>
</gene>
<dbReference type="InterPro" id="IPR018247">
    <property type="entry name" value="EF_Hand_1_Ca_BS"/>
</dbReference>
<dbReference type="AlphaFoldDB" id="A0AAE0X1V1"/>
<dbReference type="Pfam" id="PF20684">
    <property type="entry name" value="Fung_rhodopsin"/>
    <property type="match status" value="1"/>
</dbReference>
<feature type="transmembrane region" description="Helical" evidence="6">
    <location>
        <begin position="264"/>
        <end position="288"/>
    </location>
</feature>
<feature type="transmembrane region" description="Helical" evidence="6">
    <location>
        <begin position="185"/>
        <end position="210"/>
    </location>
</feature>
<keyword evidence="9" id="KW-1185">Reference proteome</keyword>
<protein>
    <submittedName>
        <fullName evidence="8">Plasma membrane protein Pth11-like protein</fullName>
    </submittedName>
</protein>
<evidence type="ECO:0000256" key="6">
    <source>
        <dbReference type="SAM" id="Phobius"/>
    </source>
</evidence>
<evidence type="ECO:0000256" key="1">
    <source>
        <dbReference type="ARBA" id="ARBA00004141"/>
    </source>
</evidence>
<comment type="similarity">
    <text evidence="5">Belongs to the SAT4 family.</text>
</comment>
<feature type="domain" description="Rhodopsin" evidence="7">
    <location>
        <begin position="31"/>
        <end position="289"/>
    </location>
</feature>
<dbReference type="PANTHER" id="PTHR33048">
    <property type="entry name" value="PTH11-LIKE INTEGRAL MEMBRANE PROTEIN (AFU_ORTHOLOGUE AFUA_5G11245)"/>
    <property type="match status" value="1"/>
</dbReference>
<proteinExistence type="inferred from homology"/>
<keyword evidence="2 6" id="KW-0812">Transmembrane</keyword>
<feature type="transmembrane region" description="Helical" evidence="6">
    <location>
        <begin position="47"/>
        <end position="68"/>
    </location>
</feature>
<dbReference type="PROSITE" id="PS00018">
    <property type="entry name" value="EF_HAND_1"/>
    <property type="match status" value="1"/>
</dbReference>
<feature type="transmembrane region" description="Helical" evidence="6">
    <location>
        <begin position="222"/>
        <end position="244"/>
    </location>
</feature>
<dbReference type="EMBL" id="JAULSO010000005">
    <property type="protein sequence ID" value="KAK3683008.1"/>
    <property type="molecule type" value="Genomic_DNA"/>
</dbReference>
<feature type="transmembrane region" description="Helical" evidence="6">
    <location>
        <begin position="137"/>
        <end position="160"/>
    </location>
</feature>
<keyword evidence="4 6" id="KW-0472">Membrane</keyword>
<comment type="caution">
    <text evidence="8">The sequence shown here is derived from an EMBL/GenBank/DDBJ whole genome shotgun (WGS) entry which is preliminary data.</text>
</comment>
<comment type="subcellular location">
    <subcellularLocation>
        <location evidence="1">Membrane</location>
        <topology evidence="1">Multi-pass membrane protein</topology>
    </subcellularLocation>
</comment>
<reference evidence="8" key="2">
    <citation type="submission" date="2023-06" db="EMBL/GenBank/DDBJ databases">
        <authorList>
            <consortium name="Lawrence Berkeley National Laboratory"/>
            <person name="Haridas S."/>
            <person name="Hensen N."/>
            <person name="Bonometti L."/>
            <person name="Westerberg I."/>
            <person name="Brannstrom I.O."/>
            <person name="Guillou S."/>
            <person name="Cros-Aarteil S."/>
            <person name="Calhoun S."/>
            <person name="Kuo A."/>
            <person name="Mondo S."/>
            <person name="Pangilinan J."/>
            <person name="Riley R."/>
            <person name="Labutti K."/>
            <person name="Andreopoulos B."/>
            <person name="Lipzen A."/>
            <person name="Chen C."/>
            <person name="Yanf M."/>
            <person name="Daum C."/>
            <person name="Ng V."/>
            <person name="Clum A."/>
            <person name="Steindorff A."/>
            <person name="Ohm R."/>
            <person name="Martin F."/>
            <person name="Silar P."/>
            <person name="Natvig D."/>
            <person name="Lalanne C."/>
            <person name="Gautier V."/>
            <person name="Ament-Velasquez S.L."/>
            <person name="Kruys A."/>
            <person name="Hutchinson M.I."/>
            <person name="Powell A.J."/>
            <person name="Barry K."/>
            <person name="Miller A.N."/>
            <person name="Grigoriev I.V."/>
            <person name="Debuchy R."/>
            <person name="Gladieux P."/>
            <person name="Thoren M.H."/>
            <person name="Johannesson H."/>
        </authorList>
    </citation>
    <scope>NUCLEOTIDE SEQUENCE</scope>
    <source>
        <strain evidence="8">CBS 314.62</strain>
    </source>
</reference>
<feature type="transmembrane region" description="Helical" evidence="6">
    <location>
        <begin position="103"/>
        <end position="125"/>
    </location>
</feature>
<dbReference type="GO" id="GO:0016020">
    <property type="term" value="C:membrane"/>
    <property type="evidence" value="ECO:0007669"/>
    <property type="project" value="UniProtKB-SubCell"/>
</dbReference>
<organism evidence="8 9">
    <name type="scientific">Podospora appendiculata</name>
    <dbReference type="NCBI Taxonomy" id="314037"/>
    <lineage>
        <taxon>Eukaryota</taxon>
        <taxon>Fungi</taxon>
        <taxon>Dikarya</taxon>
        <taxon>Ascomycota</taxon>
        <taxon>Pezizomycotina</taxon>
        <taxon>Sordariomycetes</taxon>
        <taxon>Sordariomycetidae</taxon>
        <taxon>Sordariales</taxon>
        <taxon>Podosporaceae</taxon>
        <taxon>Podospora</taxon>
    </lineage>
</organism>
<sequence length="368" mass="40517">MSPTQAYYQTPGHVIAASISLVIIDIISVLLRLSARKRQKQPLKADDWIILPATLLTAGICIDLVFGVSQQALAHPLVIPADFDGNPFELVTPQTTTTFKVQFAYILMLPLALGCVKLSIVLFYFRVFFTSTQSRTYVLLILFNVFVGMWTVAFFLANLFQCRLDFWAFFHSAVDLEAHCPGTSYIDLALCITNFVTDVMVVCVPIPVIWRLNLSRKHKFTATAVFVLGSVAIVASLLRLIMTARMVSGGFDPDDDGILTITEYLYWGMIECGVAILAACLPVFQVLFRNLSWASGFGLLKTISRTEGSRPIILKQTVDVSHHKQGGNGNHGASDFSVSARSIETGESFPAELKSVNYLGGGKFQDVV</sequence>